<dbReference type="Proteomes" id="UP001151133">
    <property type="component" value="Unassembled WGS sequence"/>
</dbReference>
<accession>A0A9X3C5Y0</accession>
<dbReference type="RefSeq" id="WP_264285518.1">
    <property type="nucleotide sequence ID" value="NZ_JAOZEV010000002.1"/>
</dbReference>
<proteinExistence type="predicted"/>
<dbReference type="AlphaFoldDB" id="A0A9X3C5Y0"/>
<evidence type="ECO:0000256" key="1">
    <source>
        <dbReference type="SAM" id="SignalP"/>
    </source>
</evidence>
<keyword evidence="1" id="KW-0732">Signal</keyword>
<sequence>MMKYFLLFNLLMISFQVGAQNERSNDNYFNSRTNKQFYKIISFGEKINFGNFDSSVRWTIINSKERIAMALTGSQINDYVFQEPGEYEIEFIEIKKNNEECSHPLFKDKMIVKVSSVKLSFDFSKIKFTEKLERGRNYEDFIISIPITISTKDNSITNLTAPALSITGIGTSLTAKALNETIEIKNGVQLFKYKVSGGISKETYLMFDFYDFNSQVQTYNLRQLIN</sequence>
<evidence type="ECO:0000313" key="2">
    <source>
        <dbReference type="EMBL" id="MCV9931139.1"/>
    </source>
</evidence>
<reference evidence="2" key="1">
    <citation type="submission" date="2022-10" db="EMBL/GenBank/DDBJ databases">
        <title>Two novel species of Flavobacterium.</title>
        <authorList>
            <person name="Liu Q."/>
            <person name="Xin Y.-H."/>
        </authorList>
    </citation>
    <scope>NUCLEOTIDE SEQUENCE</scope>
    <source>
        <strain evidence="2">LS1R47</strain>
    </source>
</reference>
<feature type="chain" id="PRO_5040955605" evidence="1">
    <location>
        <begin position="20"/>
        <end position="226"/>
    </location>
</feature>
<name>A0A9X3C5Y0_9FLAO</name>
<feature type="signal peptide" evidence="1">
    <location>
        <begin position="1"/>
        <end position="19"/>
    </location>
</feature>
<evidence type="ECO:0000313" key="3">
    <source>
        <dbReference type="Proteomes" id="UP001151133"/>
    </source>
</evidence>
<keyword evidence="3" id="KW-1185">Reference proteome</keyword>
<dbReference type="EMBL" id="JAOZEV010000002">
    <property type="protein sequence ID" value="MCV9931139.1"/>
    <property type="molecule type" value="Genomic_DNA"/>
</dbReference>
<protein>
    <submittedName>
        <fullName evidence="2">Uncharacterized protein</fullName>
    </submittedName>
</protein>
<gene>
    <name evidence="2" type="ORF">OIU80_02495</name>
</gene>
<comment type="caution">
    <text evidence="2">The sequence shown here is derived from an EMBL/GenBank/DDBJ whole genome shotgun (WGS) entry which is preliminary data.</text>
</comment>
<organism evidence="2 3">
    <name type="scientific">Flavobacterium frigoritolerans</name>
    <dbReference type="NCBI Taxonomy" id="2987686"/>
    <lineage>
        <taxon>Bacteria</taxon>
        <taxon>Pseudomonadati</taxon>
        <taxon>Bacteroidota</taxon>
        <taxon>Flavobacteriia</taxon>
        <taxon>Flavobacteriales</taxon>
        <taxon>Flavobacteriaceae</taxon>
        <taxon>Flavobacterium</taxon>
    </lineage>
</organism>